<evidence type="ECO:0008006" key="2">
    <source>
        <dbReference type="Google" id="ProtNLM"/>
    </source>
</evidence>
<dbReference type="EMBL" id="DTMF01000207">
    <property type="protein sequence ID" value="HGF34378.1"/>
    <property type="molecule type" value="Genomic_DNA"/>
</dbReference>
<evidence type="ECO:0000313" key="1">
    <source>
        <dbReference type="EMBL" id="HGF34378.1"/>
    </source>
</evidence>
<name>A0A7C3UY25_9BACT</name>
<dbReference type="PROSITE" id="PS51257">
    <property type="entry name" value="PROKAR_LIPOPROTEIN"/>
    <property type="match status" value="1"/>
</dbReference>
<accession>A0A7C3UY25</accession>
<comment type="caution">
    <text evidence="1">The sequence shown here is derived from an EMBL/GenBank/DDBJ whole genome shotgun (WGS) entry which is preliminary data.</text>
</comment>
<proteinExistence type="predicted"/>
<organism evidence="1">
    <name type="scientific">Desulfobacca acetoxidans</name>
    <dbReference type="NCBI Taxonomy" id="60893"/>
    <lineage>
        <taxon>Bacteria</taxon>
        <taxon>Pseudomonadati</taxon>
        <taxon>Thermodesulfobacteriota</taxon>
        <taxon>Desulfobaccia</taxon>
        <taxon>Desulfobaccales</taxon>
        <taxon>Desulfobaccaceae</taxon>
        <taxon>Desulfobacca</taxon>
    </lineage>
</organism>
<gene>
    <name evidence="1" type="ORF">ENW96_08325</name>
</gene>
<protein>
    <recommendedName>
        <fullName evidence="2">Lipoprotein</fullName>
    </recommendedName>
</protein>
<dbReference type="AlphaFoldDB" id="A0A7C3UY25"/>
<sequence>MCSFAPRRLIICGLLILGLALAGCAGLKAQQQARQTKSTVDLLLASGFKQVFPPNQRAADLLKAMPQRQILIGHKGPKVFYVYPDYAGCGCLYAGTPEQYQAYRNLALQARLAAEELAAARLEESMNLGWDEWGEAGPWWSW</sequence>
<reference evidence="1" key="1">
    <citation type="journal article" date="2020" name="mSystems">
        <title>Genome- and Community-Level Interaction Insights into Carbon Utilization and Element Cycling Functions of Hydrothermarchaeota in Hydrothermal Sediment.</title>
        <authorList>
            <person name="Zhou Z."/>
            <person name="Liu Y."/>
            <person name="Xu W."/>
            <person name="Pan J."/>
            <person name="Luo Z.H."/>
            <person name="Li M."/>
        </authorList>
    </citation>
    <scope>NUCLEOTIDE SEQUENCE [LARGE SCALE GENOMIC DNA]</scope>
    <source>
        <strain evidence="1">SpSt-897</strain>
    </source>
</reference>